<reference evidence="1 2" key="1">
    <citation type="submission" date="2017-07" db="EMBL/GenBank/DDBJ databases">
        <title>Flavobacterium cyanobacteriorum sp. nov., isolated from cyanobacterial aggregates in a eutrophic lake.</title>
        <authorList>
            <person name="Cai H."/>
        </authorList>
    </citation>
    <scope>NUCLEOTIDE SEQUENCE [LARGE SCALE GENOMIC DNA]</scope>
    <source>
        <strain evidence="1 2">TH167</strain>
    </source>
</reference>
<comment type="caution">
    <text evidence="1">The sequence shown here is derived from an EMBL/GenBank/DDBJ whole genome shotgun (WGS) entry which is preliminary data.</text>
</comment>
<sequence>MSSKELKCLKELEEENYKLKQMYATFALDYQMAKDIIRKNY</sequence>
<accession>A0A255ZTI0</accession>
<evidence type="ECO:0008006" key="3">
    <source>
        <dbReference type="Google" id="ProtNLM"/>
    </source>
</evidence>
<evidence type="ECO:0000313" key="2">
    <source>
        <dbReference type="Proteomes" id="UP000216035"/>
    </source>
</evidence>
<dbReference type="AlphaFoldDB" id="A0A255ZTI0"/>
<organism evidence="1 2">
    <name type="scientific">Flavobacterium aurantiibacter</name>
    <dbReference type="NCBI Taxonomy" id="2023067"/>
    <lineage>
        <taxon>Bacteria</taxon>
        <taxon>Pseudomonadati</taxon>
        <taxon>Bacteroidota</taxon>
        <taxon>Flavobacteriia</taxon>
        <taxon>Flavobacteriales</taxon>
        <taxon>Flavobacteriaceae</taxon>
        <taxon>Flavobacterium</taxon>
    </lineage>
</organism>
<gene>
    <name evidence="1" type="ORF">CHX27_07145</name>
</gene>
<keyword evidence="2" id="KW-1185">Reference proteome</keyword>
<dbReference type="Proteomes" id="UP000216035">
    <property type="component" value="Unassembled WGS sequence"/>
</dbReference>
<name>A0A255ZTI0_9FLAO</name>
<evidence type="ECO:0000313" key="1">
    <source>
        <dbReference type="EMBL" id="OYQ44867.1"/>
    </source>
</evidence>
<protein>
    <recommendedName>
        <fullName evidence="3">Transposase</fullName>
    </recommendedName>
</protein>
<dbReference type="EMBL" id="NOXX01000188">
    <property type="protein sequence ID" value="OYQ44867.1"/>
    <property type="molecule type" value="Genomic_DNA"/>
</dbReference>
<proteinExistence type="predicted"/>